<dbReference type="InterPro" id="IPR017853">
    <property type="entry name" value="GH"/>
</dbReference>
<comment type="subunit">
    <text evidence="2">Homodimer.</text>
</comment>
<accession>A0A8J6HH55</accession>
<name>A0A8J6HH55_TENMO</name>
<keyword evidence="7" id="KW-0732">Signal</keyword>
<keyword evidence="9" id="KW-1185">Reference proteome</keyword>
<dbReference type="PANTHER" id="PTHR10353">
    <property type="entry name" value="GLYCOSYL HYDROLASE"/>
    <property type="match status" value="1"/>
</dbReference>
<evidence type="ECO:0000313" key="8">
    <source>
        <dbReference type="EMBL" id="KAH0814545.1"/>
    </source>
</evidence>
<evidence type="ECO:0000256" key="1">
    <source>
        <dbReference type="ARBA" id="ARBA00010838"/>
    </source>
</evidence>
<keyword evidence="5" id="KW-0326">Glycosidase</keyword>
<protein>
    <recommendedName>
        <fullName evidence="10">Beta-glucosidase</fullName>
    </recommendedName>
</protein>
<dbReference type="GO" id="GO:0008422">
    <property type="term" value="F:beta-glucosidase activity"/>
    <property type="evidence" value="ECO:0007669"/>
    <property type="project" value="TreeGrafter"/>
</dbReference>
<dbReference type="Proteomes" id="UP000719412">
    <property type="component" value="Unassembled WGS sequence"/>
</dbReference>
<dbReference type="Gene3D" id="3.20.20.80">
    <property type="entry name" value="Glycosidases"/>
    <property type="match status" value="1"/>
</dbReference>
<reference evidence="8" key="1">
    <citation type="journal article" date="2020" name="J Insects Food Feed">
        <title>The yellow mealworm (Tenebrio molitor) genome: a resource for the emerging insects as food and feed industry.</title>
        <authorList>
            <person name="Eriksson T."/>
            <person name="Andere A."/>
            <person name="Kelstrup H."/>
            <person name="Emery V."/>
            <person name="Picard C."/>
        </authorList>
    </citation>
    <scope>NUCLEOTIDE SEQUENCE</scope>
    <source>
        <strain evidence="8">Stoneville</strain>
        <tissue evidence="8">Whole head</tissue>
    </source>
</reference>
<dbReference type="SUPFAM" id="SSF51445">
    <property type="entry name" value="(Trans)glycosidases"/>
    <property type="match status" value="1"/>
</dbReference>
<sequence>MATKIILLWSVLFNSAQSQILPPDLKLGVATASYQIEGGWNANGKGVNIWDELTHTHPDLVADHTTGDVACDSYHLWQDDLKMLKFLKVDHYRFSLSWSRLLPGGFTNQINPDGVAYYNNLINALITEGIEPMVTLYHWDLPQNLQNLGGWTNPLMALYFENYARVAFYLFGGRVKTWITINEPSSICVGTYEDGDGAPAFVNSSGIGLYLCGRTILLAHAAAYRVYDAEFRKKQGGRVGITIDSIWAEPKTNNSADVEAATREMQFGVGVVFSLSGNYPSIMISRVGDNSKREHFMESRLPPFTPKEIKLIQGSSDFFGLNHYHTWLIANQDYPDSSPSYHKDKGTKGTQDPDWEPGIVPWGFRKLLNWIKNEYNNPLVIVTENGYGDGGAVDDVNRVVFLKEFMRALVAAIHDGCNVKGYTVWSVMDNMEWRAGYTVKFGLHYVNFTDVKRTRTPKCSAYVYATIIKERVIPGE</sequence>
<dbReference type="GO" id="GO:0005975">
    <property type="term" value="P:carbohydrate metabolic process"/>
    <property type="evidence" value="ECO:0007669"/>
    <property type="project" value="InterPro"/>
</dbReference>
<organism evidence="8 9">
    <name type="scientific">Tenebrio molitor</name>
    <name type="common">Yellow mealworm beetle</name>
    <dbReference type="NCBI Taxonomy" id="7067"/>
    <lineage>
        <taxon>Eukaryota</taxon>
        <taxon>Metazoa</taxon>
        <taxon>Ecdysozoa</taxon>
        <taxon>Arthropoda</taxon>
        <taxon>Hexapoda</taxon>
        <taxon>Insecta</taxon>
        <taxon>Pterygota</taxon>
        <taxon>Neoptera</taxon>
        <taxon>Endopterygota</taxon>
        <taxon>Coleoptera</taxon>
        <taxon>Polyphaga</taxon>
        <taxon>Cucujiformia</taxon>
        <taxon>Tenebrionidae</taxon>
        <taxon>Tenebrio</taxon>
    </lineage>
</organism>
<dbReference type="Pfam" id="PF00232">
    <property type="entry name" value="Glyco_hydro_1"/>
    <property type="match status" value="1"/>
</dbReference>
<dbReference type="EMBL" id="JABDTM020024188">
    <property type="protein sequence ID" value="KAH0814545.1"/>
    <property type="molecule type" value="Genomic_DNA"/>
</dbReference>
<dbReference type="FunFam" id="3.20.20.80:FF:000013">
    <property type="entry name" value="lactase-phlorizin hydrolase"/>
    <property type="match status" value="1"/>
</dbReference>
<dbReference type="InterPro" id="IPR001360">
    <property type="entry name" value="Glyco_hydro_1"/>
</dbReference>
<reference evidence="8" key="2">
    <citation type="submission" date="2021-08" db="EMBL/GenBank/DDBJ databases">
        <authorList>
            <person name="Eriksson T."/>
        </authorList>
    </citation>
    <scope>NUCLEOTIDE SEQUENCE</scope>
    <source>
        <strain evidence="8">Stoneville</strain>
        <tissue evidence="8">Whole head</tissue>
    </source>
</reference>
<keyword evidence="4" id="KW-0325">Glycoprotein</keyword>
<comment type="caution">
    <text evidence="8">The sequence shown here is derived from an EMBL/GenBank/DDBJ whole genome shotgun (WGS) entry which is preliminary data.</text>
</comment>
<evidence type="ECO:0000256" key="4">
    <source>
        <dbReference type="ARBA" id="ARBA00023180"/>
    </source>
</evidence>
<proteinExistence type="inferred from homology"/>
<feature type="chain" id="PRO_5035165850" description="Beta-glucosidase" evidence="7">
    <location>
        <begin position="19"/>
        <end position="476"/>
    </location>
</feature>
<comment type="similarity">
    <text evidence="1 6">Belongs to the glycosyl hydrolase 1 family.</text>
</comment>
<gene>
    <name evidence="8" type="ORF">GEV33_008247</name>
</gene>
<dbReference type="PANTHER" id="PTHR10353:SF36">
    <property type="entry name" value="LP05116P"/>
    <property type="match status" value="1"/>
</dbReference>
<evidence type="ECO:0000256" key="6">
    <source>
        <dbReference type="RuleBase" id="RU003690"/>
    </source>
</evidence>
<evidence type="ECO:0000256" key="5">
    <source>
        <dbReference type="ARBA" id="ARBA00023295"/>
    </source>
</evidence>
<evidence type="ECO:0000313" key="9">
    <source>
        <dbReference type="Proteomes" id="UP000719412"/>
    </source>
</evidence>
<dbReference type="PRINTS" id="PR00131">
    <property type="entry name" value="GLHYDRLASE1"/>
</dbReference>
<keyword evidence="3" id="KW-0378">Hydrolase</keyword>
<evidence type="ECO:0000256" key="7">
    <source>
        <dbReference type="SAM" id="SignalP"/>
    </source>
</evidence>
<feature type="signal peptide" evidence="7">
    <location>
        <begin position="1"/>
        <end position="18"/>
    </location>
</feature>
<evidence type="ECO:0000256" key="3">
    <source>
        <dbReference type="ARBA" id="ARBA00022801"/>
    </source>
</evidence>
<dbReference type="AlphaFoldDB" id="A0A8J6HH55"/>
<evidence type="ECO:0000256" key="2">
    <source>
        <dbReference type="ARBA" id="ARBA00011738"/>
    </source>
</evidence>
<evidence type="ECO:0008006" key="10">
    <source>
        <dbReference type="Google" id="ProtNLM"/>
    </source>
</evidence>